<dbReference type="EMBL" id="CP002688">
    <property type="protein sequence ID" value="AED93775.1"/>
    <property type="molecule type" value="Genomic_DNA"/>
</dbReference>
<dbReference type="Araport" id="AT5G28090"/>
<dbReference type="HOGENOM" id="CLU_1333569_0_0_1"/>
<dbReference type="ExpressionAtlas" id="F4K719">
    <property type="expression patterns" value="baseline and differential"/>
</dbReference>
<evidence type="ECO:0000313" key="4">
    <source>
        <dbReference type="Proteomes" id="UP000006548"/>
    </source>
</evidence>
<evidence type="ECO:0000256" key="1">
    <source>
        <dbReference type="SAM" id="MobiDB-lite"/>
    </source>
</evidence>
<name>F4K719_ARATH</name>
<protein>
    <submittedName>
        <fullName evidence="3">Uncharacterized protein</fullName>
    </submittedName>
</protein>
<dbReference type="KEGG" id="ath:AT5G28090"/>
<evidence type="ECO:0000313" key="3">
    <source>
        <dbReference type="EMBL" id="AED93775.1"/>
    </source>
</evidence>
<evidence type="ECO:0000313" key="2">
    <source>
        <dbReference type="Araport" id="AT5G28090"/>
    </source>
</evidence>
<dbReference type="TAIR" id="AT5G28090"/>
<dbReference type="Proteomes" id="UP000006548">
    <property type="component" value="Chromosome 5"/>
</dbReference>
<feature type="compositionally biased region" description="Basic and acidic residues" evidence="1">
    <location>
        <begin position="180"/>
        <end position="193"/>
    </location>
</feature>
<dbReference type="GeneID" id="832883"/>
<sequence length="206" mass="23776">MKTLGPMLQNRLVQVKVRVVEASSTNRAVDEVMVMVHNRQGDVEKVSKVEILVVPGRTSRKWSSTRKGVEWVLSSNGFKVKRWATTGAWIFQEKIRIYKGFEEQGRRVLICEKNHLREGSDLSSSNSKVKSGESKFGRRSLETTLVLYHRSVRIPSKNWILGMIEELARRKKKRDLCGASEKKERCSDAGKTELHRRHKRKSEEKL</sequence>
<gene>
    <name evidence="2 3" type="ordered locus">At5g28090</name>
    <name evidence="3" type="ORF">T24G3.20</name>
    <name evidence="3" type="ORF">T24G3_20</name>
</gene>
<reference evidence="4" key="2">
    <citation type="journal article" date="2017" name="Plant J.">
        <title>Araport11: a complete reannotation of the Arabidopsis thaliana reference genome.</title>
        <authorList>
            <person name="Cheng C.Y."/>
            <person name="Krishnakumar V."/>
            <person name="Chan A.P."/>
            <person name="Thibaud-Nissen F."/>
            <person name="Schobel S."/>
            <person name="Town C.D."/>
        </authorList>
    </citation>
    <scope>GENOME REANNOTATION</scope>
    <source>
        <strain evidence="4">cv. Columbia</strain>
    </source>
</reference>
<dbReference type="AlphaFoldDB" id="F4K719"/>
<accession>F4K719</accession>
<reference evidence="3 4" key="1">
    <citation type="journal article" date="2000" name="Nature">
        <title>Sequence and analysis of chromosome 5 of the plant Arabidopsis thaliana.</title>
        <authorList>
            <consortium name="Kazusa DNA Research Institute"/>
            <consortium name="Cold Spring Harbor and Washington University in St Louis Sequencing Consortium"/>
            <consortium name="European Union Arabidopsis Genome Sequencing Consortium"/>
            <person name="Tabata S."/>
            <person name="Kaneko T."/>
            <person name="Nakamura Y."/>
            <person name="Kotani H."/>
            <person name="Kato T."/>
            <person name="Asamizu E."/>
            <person name="Miyajima N."/>
            <person name="Sasamoto S."/>
            <person name="Kimura T."/>
            <person name="Hosouchi T."/>
            <person name="Kawashima K."/>
            <person name="Kohara M."/>
            <person name="Matsumoto M."/>
            <person name="Matsuno A."/>
            <person name="Muraki A."/>
            <person name="Nakayama S."/>
            <person name="Nakazaki N."/>
            <person name="Naruo K."/>
            <person name="Okumura S."/>
            <person name="Shinpo S."/>
            <person name="Takeuchi C."/>
            <person name="Wada T."/>
            <person name="Watanabe A."/>
            <person name="Yamada M."/>
            <person name="Yasuda M."/>
            <person name="Sato S."/>
            <person name="de la Bastide M."/>
            <person name="Huang E."/>
            <person name="Spiegel L."/>
            <person name="Gnoj L."/>
            <person name="O'Shaughnessy A."/>
            <person name="Preston R."/>
            <person name="Habermann K."/>
            <person name="Murray J."/>
            <person name="Johnson D."/>
            <person name="Rohlfing T."/>
            <person name="Nelson J."/>
            <person name="Stoneking T."/>
            <person name="Pepin K."/>
            <person name="Spieth J."/>
            <person name="Sekhon M."/>
            <person name="Armstrong J."/>
            <person name="Becker M."/>
            <person name="Belter E."/>
            <person name="Cordum H."/>
            <person name="Cordes M."/>
            <person name="Courtney L."/>
            <person name="Courtney W."/>
            <person name="Dante M."/>
            <person name="Du H."/>
            <person name="Edwards J."/>
            <person name="Fryman J."/>
            <person name="Haakensen B."/>
            <person name="Lamar E."/>
            <person name="Latreille P."/>
            <person name="Leonard S."/>
            <person name="Meyer R."/>
            <person name="Mulvaney E."/>
            <person name="Ozersky P."/>
            <person name="Riley A."/>
            <person name="Strowmatt C."/>
            <person name="Wagner-McPherson C."/>
            <person name="Wollam A."/>
            <person name="Yoakum M."/>
            <person name="Bell M."/>
            <person name="Dedhia N."/>
            <person name="Parnell L."/>
            <person name="Shah R."/>
            <person name="Rodriguez M."/>
            <person name="See L.H."/>
            <person name="Vil D."/>
            <person name="Baker J."/>
            <person name="Kirchoff K."/>
            <person name="Toth K."/>
            <person name="King L."/>
            <person name="Bahret A."/>
            <person name="Miller B."/>
            <person name="Marra M."/>
            <person name="Martienssen R."/>
            <person name="McCombie W.R."/>
            <person name="Wilson R.K."/>
            <person name="Murphy G."/>
            <person name="Bancroft I."/>
            <person name="Volckaert G."/>
            <person name="Wambutt R."/>
            <person name="Dusterhoft A."/>
            <person name="Stiekema W."/>
            <person name="Pohl T."/>
            <person name="Entian K.D."/>
            <person name="Terryn N."/>
            <person name="Hartley N."/>
            <person name="Bent E."/>
            <person name="Johnson S."/>
            <person name="Langham S.A."/>
            <person name="McCullagh B."/>
            <person name="Robben J."/>
            <person name="Grymonprez B."/>
            <person name="Zimmermann W."/>
            <person name="Ramsperger U."/>
            <person name="Wedler H."/>
            <person name="Balke K."/>
            <person name="Wedler E."/>
            <person name="Peters S."/>
            <person name="van Staveren M."/>
            <person name="Dirkse W."/>
            <person name="Mooijman P."/>
            <person name="Lankhorst R.K."/>
            <person name="Weitzenegger T."/>
            <person name="Bothe G."/>
            <person name="Rose M."/>
            <person name="Hauf J."/>
            <person name="Berneiser S."/>
            <person name="Hempel S."/>
            <person name="Feldpausch M."/>
            <person name="Lamberth S."/>
            <person name="Villarroel R."/>
            <person name="Gielen J."/>
            <person name="Ardiles W."/>
            <person name="Bents O."/>
            <person name="Lemcke K."/>
            <person name="Kolesov G."/>
            <person name="Mayer K."/>
            <person name="Rudd S."/>
            <person name="Schoof H."/>
            <person name="Schueller C."/>
            <person name="Zaccaria P."/>
            <person name="Mewes H.W."/>
            <person name="Bevan M."/>
            <person name="Fransz P."/>
        </authorList>
    </citation>
    <scope>NUCLEOTIDE SEQUENCE [LARGE SCALE GENOMIC DNA]</scope>
    <source>
        <strain evidence="4">cv. Columbia</strain>
    </source>
</reference>
<keyword evidence="4" id="KW-1185">Reference proteome</keyword>
<dbReference type="InParanoid" id="F4K719"/>
<feature type="region of interest" description="Disordered" evidence="1">
    <location>
        <begin position="171"/>
        <end position="206"/>
    </location>
</feature>
<proteinExistence type="predicted"/>
<organism evidence="3 4">
    <name type="scientific">Arabidopsis thaliana</name>
    <name type="common">Mouse-ear cress</name>
    <dbReference type="NCBI Taxonomy" id="3702"/>
    <lineage>
        <taxon>Eukaryota</taxon>
        <taxon>Viridiplantae</taxon>
        <taxon>Streptophyta</taxon>
        <taxon>Embryophyta</taxon>
        <taxon>Tracheophyta</taxon>
        <taxon>Spermatophyta</taxon>
        <taxon>Magnoliopsida</taxon>
        <taxon>eudicotyledons</taxon>
        <taxon>Gunneridae</taxon>
        <taxon>Pentapetalae</taxon>
        <taxon>rosids</taxon>
        <taxon>malvids</taxon>
        <taxon>Brassicales</taxon>
        <taxon>Brassicaceae</taxon>
        <taxon>Camelineae</taxon>
        <taxon>Arabidopsis</taxon>
    </lineage>
</organism>
<dbReference type="PaxDb" id="3702-AT5G28090.1"/>